<feature type="binding site" evidence="7">
    <location>
        <position position="292"/>
    </location>
    <ligand>
        <name>Ca(2+)</name>
        <dbReference type="ChEBI" id="CHEBI:29108"/>
    </ligand>
</feature>
<feature type="transmembrane region" description="Helical" evidence="9">
    <location>
        <begin position="400"/>
        <end position="419"/>
    </location>
</feature>
<feature type="transmembrane region" description="Helical" evidence="9">
    <location>
        <begin position="293"/>
        <end position="312"/>
    </location>
</feature>
<feature type="transmembrane region" description="Helical" evidence="9">
    <location>
        <begin position="440"/>
        <end position="461"/>
    </location>
</feature>
<dbReference type="GO" id="GO:0046872">
    <property type="term" value="F:metal ion binding"/>
    <property type="evidence" value="ECO:0007669"/>
    <property type="project" value="UniProtKB-KW"/>
</dbReference>
<evidence type="ECO:0000256" key="1">
    <source>
        <dbReference type="ARBA" id="ARBA00004141"/>
    </source>
</evidence>
<feature type="transmembrane region" description="Helical" evidence="9">
    <location>
        <begin position="324"/>
        <end position="342"/>
    </location>
</feature>
<evidence type="ECO:0000256" key="8">
    <source>
        <dbReference type="PIRSR" id="PIRSR608901-2"/>
    </source>
</evidence>
<evidence type="ECO:0000313" key="10">
    <source>
        <dbReference type="EMBL" id="SAM03673.1"/>
    </source>
</evidence>
<name>A0A163K275_ABSGL</name>
<dbReference type="EMBL" id="LT554228">
    <property type="protein sequence ID" value="SAM03673.1"/>
    <property type="molecule type" value="Genomic_DNA"/>
</dbReference>
<keyword evidence="3 9" id="KW-0812">Transmembrane</keyword>
<reference evidence="10" key="1">
    <citation type="submission" date="2016-04" db="EMBL/GenBank/DDBJ databases">
        <authorList>
            <person name="Evans L.H."/>
            <person name="Alamgir A."/>
            <person name="Owens N."/>
            <person name="Weber N.D."/>
            <person name="Virtaneva K."/>
            <person name="Barbian K."/>
            <person name="Babar A."/>
            <person name="Rosenke K."/>
        </authorList>
    </citation>
    <scope>NUCLEOTIDE SEQUENCE [LARGE SCALE GENOMIC DNA]</scope>
    <source>
        <strain evidence="10">CBS 101.48</strain>
    </source>
</reference>
<evidence type="ECO:0008006" key="12">
    <source>
        <dbReference type="Google" id="ProtNLM"/>
    </source>
</evidence>
<feature type="transmembrane region" description="Helical" evidence="9">
    <location>
        <begin position="467"/>
        <end position="487"/>
    </location>
</feature>
<feature type="binding site" evidence="7">
    <location>
        <position position="283"/>
    </location>
    <ligand>
        <name>Ca(2+)</name>
        <dbReference type="ChEBI" id="CHEBI:29108"/>
    </ligand>
</feature>
<keyword evidence="11" id="KW-1185">Reference proteome</keyword>
<dbReference type="InParanoid" id="A0A163K275"/>
<evidence type="ECO:0000256" key="5">
    <source>
        <dbReference type="ARBA" id="ARBA00022989"/>
    </source>
</evidence>
<keyword evidence="7" id="KW-0479">Metal-binding</keyword>
<feature type="binding site" evidence="8">
    <location>
        <position position="467"/>
    </location>
    <ligand>
        <name>Zn(2+)</name>
        <dbReference type="ChEBI" id="CHEBI:29105"/>
        <note>catalytic</note>
    </ligand>
</feature>
<evidence type="ECO:0000256" key="9">
    <source>
        <dbReference type="SAM" id="Phobius"/>
    </source>
</evidence>
<accession>A0A163K275</accession>
<evidence type="ECO:0000256" key="3">
    <source>
        <dbReference type="ARBA" id="ARBA00022692"/>
    </source>
</evidence>
<dbReference type="InterPro" id="IPR008901">
    <property type="entry name" value="ACER"/>
</dbReference>
<feature type="binding site" evidence="8">
    <location>
        <position position="471"/>
    </location>
    <ligand>
        <name>Zn(2+)</name>
        <dbReference type="ChEBI" id="CHEBI:29105"/>
        <note>catalytic</note>
    </ligand>
</feature>
<keyword evidence="7" id="KW-0106">Calcium</keyword>
<keyword evidence="8" id="KW-0862">Zinc</keyword>
<dbReference type="Pfam" id="PF05875">
    <property type="entry name" value="Ceramidase"/>
    <property type="match status" value="1"/>
</dbReference>
<comment type="subcellular location">
    <subcellularLocation>
        <location evidence="1">Membrane</location>
        <topology evidence="1">Multi-pass membrane protein</topology>
    </subcellularLocation>
</comment>
<feature type="binding site" evidence="7">
    <location>
        <position position="279"/>
    </location>
    <ligand>
        <name>Ca(2+)</name>
        <dbReference type="ChEBI" id="CHEBI:29108"/>
    </ligand>
</feature>
<dbReference type="STRING" id="4829.A0A163K275"/>
<dbReference type="Proteomes" id="UP000078561">
    <property type="component" value="Unassembled WGS sequence"/>
</dbReference>
<dbReference type="OrthoDB" id="3365310at2759"/>
<dbReference type="GO" id="GO:0005789">
    <property type="term" value="C:endoplasmic reticulum membrane"/>
    <property type="evidence" value="ECO:0007669"/>
    <property type="project" value="TreeGrafter"/>
</dbReference>
<feature type="binding site" evidence="8">
    <location>
        <position position="339"/>
    </location>
    <ligand>
        <name>Zn(2+)</name>
        <dbReference type="ChEBI" id="CHEBI:29105"/>
        <note>catalytic</note>
    </ligand>
</feature>
<comment type="similarity">
    <text evidence="2">Belongs to the alkaline ceramidase family.</text>
</comment>
<feature type="binding site" evidence="7">
    <location>
        <position position="281"/>
    </location>
    <ligand>
        <name>Ca(2+)</name>
        <dbReference type="ChEBI" id="CHEBI:29108"/>
    </ligand>
</feature>
<evidence type="ECO:0000256" key="2">
    <source>
        <dbReference type="ARBA" id="ARBA00009780"/>
    </source>
</evidence>
<feature type="transmembrane region" description="Helical" evidence="9">
    <location>
        <begin position="373"/>
        <end position="394"/>
    </location>
</feature>
<feature type="transmembrane region" description="Helical" evidence="9">
    <location>
        <begin position="348"/>
        <end position="366"/>
    </location>
</feature>
<dbReference type="AlphaFoldDB" id="A0A163K275"/>
<evidence type="ECO:0000256" key="6">
    <source>
        <dbReference type="ARBA" id="ARBA00023136"/>
    </source>
</evidence>
<keyword evidence="6 9" id="KW-0472">Membrane</keyword>
<keyword evidence="4" id="KW-0378">Hydrolase</keyword>
<dbReference type="GO" id="GO:0046514">
    <property type="term" value="P:ceramide catabolic process"/>
    <property type="evidence" value="ECO:0007669"/>
    <property type="project" value="TreeGrafter"/>
</dbReference>
<evidence type="ECO:0000256" key="4">
    <source>
        <dbReference type="ARBA" id="ARBA00022801"/>
    </source>
</evidence>
<organism evidence="10">
    <name type="scientific">Absidia glauca</name>
    <name type="common">Pin mould</name>
    <dbReference type="NCBI Taxonomy" id="4829"/>
    <lineage>
        <taxon>Eukaryota</taxon>
        <taxon>Fungi</taxon>
        <taxon>Fungi incertae sedis</taxon>
        <taxon>Mucoromycota</taxon>
        <taxon>Mucoromycotina</taxon>
        <taxon>Mucoromycetes</taxon>
        <taxon>Mucorales</taxon>
        <taxon>Cunninghamellaceae</taxon>
        <taxon>Absidia</taxon>
    </lineage>
</organism>
<dbReference type="GO" id="GO:0016811">
    <property type="term" value="F:hydrolase activity, acting on carbon-nitrogen (but not peptide) bonds, in linear amides"/>
    <property type="evidence" value="ECO:0007669"/>
    <property type="project" value="InterPro"/>
</dbReference>
<dbReference type="GO" id="GO:0046513">
    <property type="term" value="P:ceramide biosynthetic process"/>
    <property type="evidence" value="ECO:0007669"/>
    <property type="project" value="TreeGrafter"/>
</dbReference>
<feature type="binding site" evidence="7">
    <location>
        <position position="278"/>
    </location>
    <ligand>
        <name>Ca(2+)</name>
        <dbReference type="ChEBI" id="CHEBI:29108"/>
    </ligand>
</feature>
<proteinExistence type="inferred from homology"/>
<sequence length="519" mass="60044">MSFKLFGFVPRLLTSSRLYTRPYFQHRSKVTLIQSDFADDAKVKRPLPIVLVQSSQDHDKSWPLRWQEKLAELGYRSSYIHLDKTDTTSSRLDICKVSYTYHFLSICNDTTRNDPNTDLAQAMQEHTYFPPLLIGHGDDAWKTCQKYVCNKPVSGLVLIHHDHANDPLAPLPSFEFEPHFPLCVMAPMDKVPPFLQDEQVDHVETSPSMDTTDTVLQHTLKWMDDANIRRRLGFSASSSLFAQHSLVESSQLFLLVMSLFEKQQDTVGYWGPATSSVDWCEENYKHSFYIAEFWNTISSFAMVGLGLLGIWAHHRSLGWRLSNGYLMIVVVGIGSVLFHGTLQYEHQMWDEVPMVWTACYLLWVLLQENGYDPTLYGVGIAAYCALATFATSQYKGSTQFYLFQTSFGIVMWSCLWFVWKLYKNVQNNQVIQLFHQGARFLVFAIGVWLFDSNLCFVYDYVPNPQLHAWWHVLMCISLHFFFVAAGFELMGTKNHRIVYYAKWIPYVQLVETYGDKKVE</sequence>
<evidence type="ECO:0000256" key="7">
    <source>
        <dbReference type="PIRSR" id="PIRSR608901-1"/>
    </source>
</evidence>
<comment type="cofactor">
    <cofactor evidence="8">
        <name>Zn(2+)</name>
        <dbReference type="ChEBI" id="CHEBI:29105"/>
    </cofactor>
</comment>
<protein>
    <recommendedName>
        <fullName evidence="12">Alkaline phytoceramidase</fullName>
    </recommendedName>
</protein>
<keyword evidence="5 9" id="KW-1133">Transmembrane helix</keyword>
<gene>
    <name evidence="10" type="primary">ABSGL_09516.1 scaffold 11342</name>
</gene>
<evidence type="ECO:0000313" key="11">
    <source>
        <dbReference type="Proteomes" id="UP000078561"/>
    </source>
</evidence>
<dbReference type="PANTHER" id="PTHR46187">
    <property type="entry name" value="ALKALINE CERAMIDASE 3"/>
    <property type="match status" value="1"/>
</dbReference>
<dbReference type="PANTHER" id="PTHR46187:SF3">
    <property type="entry name" value="ALKALINE CERAMIDASE 3"/>
    <property type="match status" value="1"/>
</dbReference>